<dbReference type="EMBL" id="JAGKQM010002261">
    <property type="protein sequence ID" value="KAH0849906.1"/>
    <property type="molecule type" value="Genomic_DNA"/>
</dbReference>
<reference evidence="1 2" key="1">
    <citation type="submission" date="2021-05" db="EMBL/GenBank/DDBJ databases">
        <title>Genome Assembly of Synthetic Allotetraploid Brassica napus Reveals Homoeologous Exchanges between Subgenomes.</title>
        <authorList>
            <person name="Davis J.T."/>
        </authorList>
    </citation>
    <scope>NUCLEOTIDE SEQUENCE [LARGE SCALE GENOMIC DNA]</scope>
    <source>
        <strain evidence="2">cv. Da-Ae</strain>
        <tissue evidence="1">Seedling</tissue>
    </source>
</reference>
<evidence type="ECO:0000313" key="2">
    <source>
        <dbReference type="Proteomes" id="UP000824890"/>
    </source>
</evidence>
<evidence type="ECO:0000313" key="1">
    <source>
        <dbReference type="EMBL" id="KAH0849906.1"/>
    </source>
</evidence>
<accession>A0ABQ7X1W0</accession>
<sequence length="294" mass="33858">NLVLQTFTDEDAARILRIKPKISQEDSYCWGFTEHGSYSTQSGYRLTETIARQVWDLANIPLPQRGFSRTSMFLNIFHLLSVSKNHTADDRIRQVFPWLLWKIWKARNSLIFNNHQVHPHHIVVQAYEDADLWRQAQAPYPESDHSLETKRWRKPPEGFVKCNVDSNGVPILHSRRAYSYIRSKEEANLYAMLWPVESMGNLHQHNVLFEASEIETRNIMMAPFHFPYLQHLVSTISFKLEAIEGWSLNRTALECNSVAVAIATSVTTGQRYQSYVAAKGPAWLSSILFAEAAP</sequence>
<proteinExistence type="predicted"/>
<organism evidence="1 2">
    <name type="scientific">Brassica napus</name>
    <name type="common">Rape</name>
    <dbReference type="NCBI Taxonomy" id="3708"/>
    <lineage>
        <taxon>Eukaryota</taxon>
        <taxon>Viridiplantae</taxon>
        <taxon>Streptophyta</taxon>
        <taxon>Embryophyta</taxon>
        <taxon>Tracheophyta</taxon>
        <taxon>Spermatophyta</taxon>
        <taxon>Magnoliopsida</taxon>
        <taxon>eudicotyledons</taxon>
        <taxon>Gunneridae</taxon>
        <taxon>Pentapetalae</taxon>
        <taxon>rosids</taxon>
        <taxon>malvids</taxon>
        <taxon>Brassicales</taxon>
        <taxon>Brassicaceae</taxon>
        <taxon>Brassiceae</taxon>
        <taxon>Brassica</taxon>
    </lineage>
</organism>
<keyword evidence="2" id="KW-1185">Reference proteome</keyword>
<feature type="non-terminal residue" evidence="1">
    <location>
        <position position="1"/>
    </location>
</feature>
<dbReference type="Proteomes" id="UP000824890">
    <property type="component" value="Unassembled WGS sequence"/>
</dbReference>
<comment type="caution">
    <text evidence="1">The sequence shown here is derived from an EMBL/GenBank/DDBJ whole genome shotgun (WGS) entry which is preliminary data.</text>
</comment>
<protein>
    <submittedName>
        <fullName evidence="1">Uncharacterized protein</fullName>
    </submittedName>
</protein>
<name>A0ABQ7X1W0_BRANA</name>
<gene>
    <name evidence="1" type="ORF">HID58_095973</name>
</gene>